<reference evidence="1" key="1">
    <citation type="journal article" date="2023" name="Insect Mol. Biol.">
        <title>Genome sequencing provides insights into the evolution of gene families encoding plant cell wall-degrading enzymes in longhorned beetles.</title>
        <authorList>
            <person name="Shin N.R."/>
            <person name="Okamura Y."/>
            <person name="Kirsch R."/>
            <person name="Pauchet Y."/>
        </authorList>
    </citation>
    <scope>NUCLEOTIDE SEQUENCE</scope>
    <source>
        <strain evidence="1">RBIC_L_NR</strain>
    </source>
</reference>
<dbReference type="AlphaFoldDB" id="A0AAV8XKX1"/>
<evidence type="ECO:0000313" key="1">
    <source>
        <dbReference type="EMBL" id="KAJ8939103.1"/>
    </source>
</evidence>
<accession>A0AAV8XKX1</accession>
<evidence type="ECO:0000313" key="2">
    <source>
        <dbReference type="Proteomes" id="UP001162156"/>
    </source>
</evidence>
<comment type="caution">
    <text evidence="1">The sequence shown here is derived from an EMBL/GenBank/DDBJ whole genome shotgun (WGS) entry which is preliminary data.</text>
</comment>
<gene>
    <name evidence="1" type="ORF">NQ314_011234</name>
</gene>
<sequence length="288" mass="32715">MATQTDVWHGGDIALSTIERVTDVVMYKAMAAKSCVVKVVMVEEKDPEMEKGLMMMYRDRIPELASTQEDYEVIEQLTKLRSLGPDHYVSKKIIKINLKGSEEDAWHKIRRVKEETVEAELVAIHQIQGMSLERFRKLTECIFHGTSTKIAIYTPRETKSTTVALAKDRERKTYALVVDNAGKDYRETLSKVKENTWEGKLLITTDKNSEALEEIQRALVNSDDDIRTYKLGERANMEIRGLDAATDKEEVIEAIKNKIGSIQGKTIKLVILGKTLGALRQSHCRLTE</sequence>
<organism evidence="1 2">
    <name type="scientific">Rhamnusium bicolor</name>
    <dbReference type="NCBI Taxonomy" id="1586634"/>
    <lineage>
        <taxon>Eukaryota</taxon>
        <taxon>Metazoa</taxon>
        <taxon>Ecdysozoa</taxon>
        <taxon>Arthropoda</taxon>
        <taxon>Hexapoda</taxon>
        <taxon>Insecta</taxon>
        <taxon>Pterygota</taxon>
        <taxon>Neoptera</taxon>
        <taxon>Endopterygota</taxon>
        <taxon>Coleoptera</taxon>
        <taxon>Polyphaga</taxon>
        <taxon>Cucujiformia</taxon>
        <taxon>Chrysomeloidea</taxon>
        <taxon>Cerambycidae</taxon>
        <taxon>Lepturinae</taxon>
        <taxon>Rhagiini</taxon>
        <taxon>Rhamnusium</taxon>
    </lineage>
</organism>
<protein>
    <submittedName>
        <fullName evidence="1">Uncharacterized protein</fullName>
    </submittedName>
</protein>
<keyword evidence="2" id="KW-1185">Reference proteome</keyword>
<name>A0AAV8XKX1_9CUCU</name>
<dbReference type="EMBL" id="JANEYF010003119">
    <property type="protein sequence ID" value="KAJ8939103.1"/>
    <property type="molecule type" value="Genomic_DNA"/>
</dbReference>
<dbReference type="Proteomes" id="UP001162156">
    <property type="component" value="Unassembled WGS sequence"/>
</dbReference>
<proteinExistence type="predicted"/>